<keyword evidence="5 9" id="KW-0028">Amino-acid biosynthesis</keyword>
<protein>
    <recommendedName>
        <fullName evidence="4 9">N-(5'-phosphoribosyl)anthranilate isomerase</fullName>
        <shortName evidence="9">PRAI</shortName>
        <ecNumber evidence="3 9">5.3.1.24</ecNumber>
    </recommendedName>
</protein>
<dbReference type="PANTHER" id="PTHR42894">
    <property type="entry name" value="N-(5'-PHOSPHORIBOSYL)ANTHRANILATE ISOMERASE"/>
    <property type="match status" value="1"/>
</dbReference>
<dbReference type="GO" id="GO:0004640">
    <property type="term" value="F:phosphoribosylanthranilate isomerase activity"/>
    <property type="evidence" value="ECO:0007669"/>
    <property type="project" value="UniProtKB-EC"/>
</dbReference>
<feature type="domain" description="N-(5'phosphoribosyl) anthranilate isomerase (PRAI)" evidence="10">
    <location>
        <begin position="11"/>
        <end position="231"/>
    </location>
</feature>
<dbReference type="InterPro" id="IPR044643">
    <property type="entry name" value="TrpF_fam"/>
</dbReference>
<dbReference type="HAMAP" id="MF_00135">
    <property type="entry name" value="PRAI"/>
    <property type="match status" value="1"/>
</dbReference>
<evidence type="ECO:0000256" key="3">
    <source>
        <dbReference type="ARBA" id="ARBA00012572"/>
    </source>
</evidence>
<reference evidence="11" key="1">
    <citation type="submission" date="2022-01" db="EMBL/GenBank/DDBJ databases">
        <authorList>
            <person name="Criscuolo A."/>
        </authorList>
    </citation>
    <scope>NUCLEOTIDE SEQUENCE</scope>
    <source>
        <strain evidence="11">CIP111893</strain>
    </source>
</reference>
<evidence type="ECO:0000256" key="1">
    <source>
        <dbReference type="ARBA" id="ARBA00001164"/>
    </source>
</evidence>
<dbReference type="Gene3D" id="3.20.20.70">
    <property type="entry name" value="Aldolase class I"/>
    <property type="match status" value="1"/>
</dbReference>
<dbReference type="RefSeq" id="WP_236344811.1">
    <property type="nucleotide sequence ID" value="NZ_CAKMMF010000030.1"/>
</dbReference>
<organism evidence="11 12">
    <name type="scientific">Paenibacillus plantiphilus</name>
    <dbReference type="NCBI Taxonomy" id="2905650"/>
    <lineage>
        <taxon>Bacteria</taxon>
        <taxon>Bacillati</taxon>
        <taxon>Bacillota</taxon>
        <taxon>Bacilli</taxon>
        <taxon>Bacillales</taxon>
        <taxon>Paenibacillaceae</taxon>
        <taxon>Paenibacillus</taxon>
    </lineage>
</organism>
<evidence type="ECO:0000256" key="2">
    <source>
        <dbReference type="ARBA" id="ARBA00004664"/>
    </source>
</evidence>
<accession>A0ABM9CP01</accession>
<evidence type="ECO:0000256" key="7">
    <source>
        <dbReference type="ARBA" id="ARBA00023141"/>
    </source>
</evidence>
<evidence type="ECO:0000256" key="9">
    <source>
        <dbReference type="HAMAP-Rule" id="MF_00135"/>
    </source>
</evidence>
<comment type="pathway">
    <text evidence="2 9">Amino-acid biosynthesis; L-tryptophan biosynthesis; L-tryptophan from chorismate: step 3/5.</text>
</comment>
<evidence type="ECO:0000256" key="5">
    <source>
        <dbReference type="ARBA" id="ARBA00022605"/>
    </source>
</evidence>
<name>A0ABM9CP01_9BACL</name>
<dbReference type="InterPro" id="IPR011060">
    <property type="entry name" value="RibuloseP-bd_barrel"/>
</dbReference>
<evidence type="ECO:0000259" key="10">
    <source>
        <dbReference type="Pfam" id="PF00697"/>
    </source>
</evidence>
<evidence type="ECO:0000313" key="11">
    <source>
        <dbReference type="EMBL" id="CAH1218270.1"/>
    </source>
</evidence>
<keyword evidence="8 9" id="KW-0413">Isomerase</keyword>
<keyword evidence="7 9" id="KW-0057">Aromatic amino acid biosynthesis</keyword>
<dbReference type="InterPro" id="IPR013785">
    <property type="entry name" value="Aldolase_TIM"/>
</dbReference>
<sequence>MSAAETHSTRVKICGLRDVETIRAMNGLPVDELGFMFAGSKRQVSPELAAELIAEAGKLRSPAGHAPRMVGVFVNGELEQLRELLAIAPLDVIQLHGEETPAICAAIKSQLGIEVWKVFSATGEDHVPASDGGEPLVIAGSARLARYGGTVDAVLIDTAGGGTGRTFDWSVIDSYVEAAKDIGVPLYVAGGLHPDNVSELLEAYAPSGVDVSSGVETDGWKDTNKIRHFVERVKRK</sequence>
<dbReference type="SUPFAM" id="SSF51366">
    <property type="entry name" value="Ribulose-phoshate binding barrel"/>
    <property type="match status" value="1"/>
</dbReference>
<dbReference type="Pfam" id="PF00697">
    <property type="entry name" value="PRAI"/>
    <property type="match status" value="1"/>
</dbReference>
<gene>
    <name evidence="9 11" type="primary">trpF</name>
    <name evidence="11" type="ORF">PAECIP111893_04375</name>
</gene>
<dbReference type="EMBL" id="CAKMMF010000030">
    <property type="protein sequence ID" value="CAH1218270.1"/>
    <property type="molecule type" value="Genomic_DNA"/>
</dbReference>
<dbReference type="CDD" id="cd00405">
    <property type="entry name" value="PRAI"/>
    <property type="match status" value="1"/>
</dbReference>
<comment type="catalytic activity">
    <reaction evidence="1 9">
        <text>N-(5-phospho-beta-D-ribosyl)anthranilate = 1-(2-carboxyphenylamino)-1-deoxy-D-ribulose 5-phosphate</text>
        <dbReference type="Rhea" id="RHEA:21540"/>
        <dbReference type="ChEBI" id="CHEBI:18277"/>
        <dbReference type="ChEBI" id="CHEBI:58613"/>
        <dbReference type="EC" id="5.3.1.24"/>
    </reaction>
</comment>
<evidence type="ECO:0000256" key="4">
    <source>
        <dbReference type="ARBA" id="ARBA00022272"/>
    </source>
</evidence>
<evidence type="ECO:0000256" key="8">
    <source>
        <dbReference type="ARBA" id="ARBA00023235"/>
    </source>
</evidence>
<dbReference type="Proteomes" id="UP000838686">
    <property type="component" value="Unassembled WGS sequence"/>
</dbReference>
<proteinExistence type="inferred from homology"/>
<dbReference type="PANTHER" id="PTHR42894:SF1">
    <property type="entry name" value="N-(5'-PHOSPHORIBOSYL)ANTHRANILATE ISOMERASE"/>
    <property type="match status" value="1"/>
</dbReference>
<comment type="caution">
    <text evidence="11">The sequence shown here is derived from an EMBL/GenBank/DDBJ whole genome shotgun (WGS) entry which is preliminary data.</text>
</comment>
<dbReference type="EC" id="5.3.1.24" evidence="3 9"/>
<evidence type="ECO:0000256" key="6">
    <source>
        <dbReference type="ARBA" id="ARBA00022822"/>
    </source>
</evidence>
<keyword evidence="6 9" id="KW-0822">Tryptophan biosynthesis</keyword>
<dbReference type="InterPro" id="IPR001240">
    <property type="entry name" value="PRAI_dom"/>
</dbReference>
<comment type="similarity">
    <text evidence="9">Belongs to the TrpF family.</text>
</comment>
<keyword evidence="12" id="KW-1185">Reference proteome</keyword>
<evidence type="ECO:0000313" key="12">
    <source>
        <dbReference type="Proteomes" id="UP000838686"/>
    </source>
</evidence>